<proteinExistence type="inferred from homology"/>
<dbReference type="InterPro" id="IPR036961">
    <property type="entry name" value="Kinesin_motor_dom_sf"/>
</dbReference>
<evidence type="ECO:0000256" key="4">
    <source>
        <dbReference type="ARBA" id="ARBA00022840"/>
    </source>
</evidence>
<organism evidence="13">
    <name type="scientific">Timema cristinae</name>
    <name type="common">Walking stick</name>
    <dbReference type="NCBI Taxonomy" id="61476"/>
    <lineage>
        <taxon>Eukaryota</taxon>
        <taxon>Metazoa</taxon>
        <taxon>Ecdysozoa</taxon>
        <taxon>Arthropoda</taxon>
        <taxon>Hexapoda</taxon>
        <taxon>Insecta</taxon>
        <taxon>Pterygota</taxon>
        <taxon>Neoptera</taxon>
        <taxon>Polyneoptera</taxon>
        <taxon>Phasmatodea</taxon>
        <taxon>Timematodea</taxon>
        <taxon>Timematoidea</taxon>
        <taxon>Timematidae</taxon>
        <taxon>Timema</taxon>
    </lineage>
</organism>
<dbReference type="PROSITE" id="PS50067">
    <property type="entry name" value="KINESIN_MOTOR_2"/>
    <property type="match status" value="1"/>
</dbReference>
<dbReference type="Gene3D" id="3.40.850.10">
    <property type="entry name" value="Kinesin motor domain"/>
    <property type="match status" value="2"/>
</dbReference>
<keyword evidence="11" id="KW-0472">Membrane</keyword>
<evidence type="ECO:0000256" key="9">
    <source>
        <dbReference type="SAM" id="Coils"/>
    </source>
</evidence>
<evidence type="ECO:0000256" key="8">
    <source>
        <dbReference type="PROSITE-ProRule" id="PRU00283"/>
    </source>
</evidence>
<comment type="subcellular location">
    <subcellularLocation>
        <location evidence="1">Cytoplasm</location>
        <location evidence="1">Cytoskeleton</location>
    </subcellularLocation>
</comment>
<dbReference type="InterPro" id="IPR027640">
    <property type="entry name" value="Kinesin-like_fam"/>
</dbReference>
<keyword evidence="4 8" id="KW-0067">ATP-binding</keyword>
<evidence type="ECO:0000256" key="2">
    <source>
        <dbReference type="ARBA" id="ARBA00022701"/>
    </source>
</evidence>
<evidence type="ECO:0000256" key="11">
    <source>
        <dbReference type="SAM" id="Phobius"/>
    </source>
</evidence>
<dbReference type="InterPro" id="IPR027417">
    <property type="entry name" value="P-loop_NTPase"/>
</dbReference>
<feature type="region of interest" description="Disordered" evidence="10">
    <location>
        <begin position="255"/>
        <end position="279"/>
    </location>
</feature>
<reference evidence="13" key="1">
    <citation type="submission" date="2020-11" db="EMBL/GenBank/DDBJ databases">
        <authorList>
            <person name="Tran Van P."/>
        </authorList>
    </citation>
    <scope>NUCLEOTIDE SEQUENCE</scope>
</reference>
<keyword evidence="3 8" id="KW-0547">Nucleotide-binding</keyword>
<evidence type="ECO:0000259" key="12">
    <source>
        <dbReference type="PROSITE" id="PS50067"/>
    </source>
</evidence>
<feature type="binding site" evidence="8">
    <location>
        <begin position="33"/>
        <end position="40"/>
    </location>
    <ligand>
        <name>ATP</name>
        <dbReference type="ChEBI" id="CHEBI:30616"/>
    </ligand>
</feature>
<dbReference type="EMBL" id="OC316589">
    <property type="protein sequence ID" value="CAD7392771.1"/>
    <property type="molecule type" value="Genomic_DNA"/>
</dbReference>
<keyword evidence="5 9" id="KW-0175">Coiled coil</keyword>
<keyword evidence="11" id="KW-1133">Transmembrane helix</keyword>
<evidence type="ECO:0000256" key="3">
    <source>
        <dbReference type="ARBA" id="ARBA00022741"/>
    </source>
</evidence>
<dbReference type="AlphaFoldDB" id="A0A7R9GPG2"/>
<feature type="transmembrane region" description="Helical" evidence="11">
    <location>
        <begin position="138"/>
        <end position="164"/>
    </location>
</feature>
<dbReference type="GO" id="GO:0005524">
    <property type="term" value="F:ATP binding"/>
    <property type="evidence" value="ECO:0007669"/>
    <property type="project" value="UniProtKB-UniRule"/>
</dbReference>
<keyword evidence="7" id="KW-0206">Cytoskeleton</keyword>
<comment type="similarity">
    <text evidence="8">Belongs to the TRAFAC class myosin-kinesin ATPase superfamily. Kinesin family.</text>
</comment>
<keyword evidence="2" id="KW-0493">Microtubule</keyword>
<sequence length="1149" mass="130707">MDSSLHEEVYAATTRILVNDVLNGYNATVFAYGATGSGKTYTMVGSPEQPGIMVRALNDLFLAVQESQHHEQFSGKIHPINELGNDWSYAVHELIRTSTAQFMKWPFDQFVKWSGGEASSQNGLTFSRFTNWIYSRMWCNMFTILGCLSLIIMVRALNGLFLAVQENQHPEHFSLANALVVLSSTAEDGEIEVRISVRYSRISDENEIYLEGDKFIPVKEFSYSRSSEKNEIHLEVGNFIPVKVELEEVNPHLRGGRVENHLGKTTPSSPDRDSNLDLPVLSSRSQYDKRLIELVTESELLASCQQVSRVTNRASRSAAGLASHWIRVNAQVNMSYLEIYNENIRDLLNPGSGYLELREDGRGQNIQVAKLSEISTTSTDEVMRLLQRGNRARTVEPTAANRTSSRSHALLSVTVRQTSPVHNQEKLRARVKQGKLFMIDLAGIRAGLEYQVHPAGGSIAGLQIGCETAIVHAPSSQEVYPNRGKRLQEGAHINRSLLALGNCINALSGGARYVNYRDSKLTRLLKDALSGNCKTVMVAHISPASVHREESRTTLLYADRAKNISKKVERNILDVSYHVSQYRTIINELREEISRLRSKMENRPRSGLHSAYLGEQIKGVRDQIVRTFRDQMKLRRQWKVRRVKVGVSFRRKLMDLDGQLLSMGAEAERQHLLISQWESKNNKLYKSTHRNTAQRWRPNTSPDLDLDRDLSDAETSDEVLQQAWAELNFIEKGRERCLEMREKTEKELEKVRQRGAELEDELPSKISSDEERELLGLMCRVHELEVEKMALQSERLIKQHELRRRDLVIIRFDRQRQLCEEIITRQRQLMEEGSVFMPPDLQELYRVYQQEIHAAIYADTAPIFQSGLSHSSYTSERDKDKLPPINQSAEPLFQKALRFTPVGEIVGSSRMDSEISLRTPTSSASSEYLHSPLPLILNAGMDQVNHHVTGPPPAVHPPIPGLDNGFHENSRTELVSSPRMGDTPFSRLPRPVPRNSDCDTDEEEEEAYPDLDKWYEVEVEVDNSINSPATLCSSNMCLTLPSLTAACDRTGVSDHSTTIIDTSVLQDVSFVLPIDTDNVINRSKIIRERKKNVDVDVLAVDEVLKSLIKFFNELREQFDLYKEKALEVCEKKTYEQDERRQTVKKKQRW</sequence>
<evidence type="ECO:0000313" key="13">
    <source>
        <dbReference type="EMBL" id="CAD7392771.1"/>
    </source>
</evidence>
<protein>
    <recommendedName>
        <fullName evidence="12">Kinesin motor domain-containing protein</fullName>
    </recommendedName>
</protein>
<dbReference type="GO" id="GO:0008017">
    <property type="term" value="F:microtubule binding"/>
    <property type="evidence" value="ECO:0007669"/>
    <property type="project" value="InterPro"/>
</dbReference>
<dbReference type="GO" id="GO:0003777">
    <property type="term" value="F:microtubule motor activity"/>
    <property type="evidence" value="ECO:0007669"/>
    <property type="project" value="InterPro"/>
</dbReference>
<feature type="compositionally biased region" description="Acidic residues" evidence="10">
    <location>
        <begin position="998"/>
        <end position="1007"/>
    </location>
</feature>
<accession>A0A7R9GPG2</accession>
<keyword evidence="6 8" id="KW-0505">Motor protein</keyword>
<feature type="region of interest" description="Disordered" evidence="10">
    <location>
        <begin position="974"/>
        <end position="1007"/>
    </location>
</feature>
<dbReference type="GO" id="GO:0005874">
    <property type="term" value="C:microtubule"/>
    <property type="evidence" value="ECO:0007669"/>
    <property type="project" value="UniProtKB-KW"/>
</dbReference>
<dbReference type="SMART" id="SM00129">
    <property type="entry name" value="KISc"/>
    <property type="match status" value="1"/>
</dbReference>
<dbReference type="Pfam" id="PF00225">
    <property type="entry name" value="Kinesin"/>
    <property type="match status" value="3"/>
</dbReference>
<keyword evidence="11" id="KW-0812">Transmembrane</keyword>
<evidence type="ECO:0000256" key="6">
    <source>
        <dbReference type="ARBA" id="ARBA00023175"/>
    </source>
</evidence>
<evidence type="ECO:0000256" key="1">
    <source>
        <dbReference type="ARBA" id="ARBA00004245"/>
    </source>
</evidence>
<gene>
    <name evidence="13" type="ORF">TCEB3V08_LOCUS780</name>
</gene>
<feature type="domain" description="Kinesin motor" evidence="12">
    <location>
        <begin position="1"/>
        <end position="564"/>
    </location>
</feature>
<name>A0A7R9GPG2_TIMCR</name>
<keyword evidence="7" id="KW-0963">Cytoplasm</keyword>
<evidence type="ECO:0000256" key="5">
    <source>
        <dbReference type="ARBA" id="ARBA00023054"/>
    </source>
</evidence>
<evidence type="ECO:0000256" key="10">
    <source>
        <dbReference type="SAM" id="MobiDB-lite"/>
    </source>
</evidence>
<dbReference type="PANTHER" id="PTHR47968:SF13">
    <property type="entry name" value="KINESIN-LIKE PROTEIN KIF19 ISOFORM X1"/>
    <property type="match status" value="1"/>
</dbReference>
<feature type="coiled-coil region" evidence="9">
    <location>
        <begin position="734"/>
        <end position="761"/>
    </location>
</feature>
<evidence type="ECO:0000256" key="7">
    <source>
        <dbReference type="ARBA" id="ARBA00023212"/>
    </source>
</evidence>
<dbReference type="GO" id="GO:0007018">
    <property type="term" value="P:microtubule-based movement"/>
    <property type="evidence" value="ECO:0007669"/>
    <property type="project" value="InterPro"/>
</dbReference>
<feature type="region of interest" description="Disordered" evidence="10">
    <location>
        <begin position="688"/>
        <end position="710"/>
    </location>
</feature>
<dbReference type="InterPro" id="IPR001752">
    <property type="entry name" value="Kinesin_motor_dom"/>
</dbReference>
<dbReference type="PANTHER" id="PTHR47968">
    <property type="entry name" value="CENTROMERE PROTEIN E"/>
    <property type="match status" value="1"/>
</dbReference>
<feature type="compositionally biased region" description="Polar residues" evidence="10">
    <location>
        <begin position="688"/>
        <end position="702"/>
    </location>
</feature>
<dbReference type="SUPFAM" id="SSF52540">
    <property type="entry name" value="P-loop containing nucleoside triphosphate hydrolases"/>
    <property type="match status" value="1"/>
</dbReference>